<evidence type="ECO:0000313" key="3">
    <source>
        <dbReference type="Proteomes" id="UP001154282"/>
    </source>
</evidence>
<evidence type="ECO:0000256" key="1">
    <source>
        <dbReference type="SAM" id="Phobius"/>
    </source>
</evidence>
<dbReference type="Proteomes" id="UP001154282">
    <property type="component" value="Unassembled WGS sequence"/>
</dbReference>
<keyword evidence="3" id="KW-1185">Reference proteome</keyword>
<feature type="transmembrane region" description="Helical" evidence="1">
    <location>
        <begin position="40"/>
        <end position="61"/>
    </location>
</feature>
<sequence length="62" mass="6732">MVPTISPTRVSTISAIQISPYDLCLYNLDFSSRASASTSIIFFDSPLLSTIIASGTLAAYWR</sequence>
<accession>A0AAV0MF98</accession>
<dbReference type="EMBL" id="CAMGYJ010000007">
    <property type="protein sequence ID" value="CAI0444208.1"/>
    <property type="molecule type" value="Genomic_DNA"/>
</dbReference>
<name>A0AAV0MF98_9ROSI</name>
<comment type="caution">
    <text evidence="2">The sequence shown here is derived from an EMBL/GenBank/DDBJ whole genome shotgun (WGS) entry which is preliminary data.</text>
</comment>
<keyword evidence="1" id="KW-0472">Membrane</keyword>
<dbReference type="AlphaFoldDB" id="A0AAV0MF98"/>
<reference evidence="2" key="1">
    <citation type="submission" date="2022-08" db="EMBL/GenBank/DDBJ databases">
        <authorList>
            <person name="Gutierrez-Valencia J."/>
        </authorList>
    </citation>
    <scope>NUCLEOTIDE SEQUENCE</scope>
</reference>
<organism evidence="2 3">
    <name type="scientific">Linum tenue</name>
    <dbReference type="NCBI Taxonomy" id="586396"/>
    <lineage>
        <taxon>Eukaryota</taxon>
        <taxon>Viridiplantae</taxon>
        <taxon>Streptophyta</taxon>
        <taxon>Embryophyta</taxon>
        <taxon>Tracheophyta</taxon>
        <taxon>Spermatophyta</taxon>
        <taxon>Magnoliopsida</taxon>
        <taxon>eudicotyledons</taxon>
        <taxon>Gunneridae</taxon>
        <taxon>Pentapetalae</taxon>
        <taxon>rosids</taxon>
        <taxon>fabids</taxon>
        <taxon>Malpighiales</taxon>
        <taxon>Linaceae</taxon>
        <taxon>Linum</taxon>
    </lineage>
</organism>
<gene>
    <name evidence="2" type="ORF">LITE_LOCUS28011</name>
</gene>
<protein>
    <submittedName>
        <fullName evidence="2">Uncharacterized protein</fullName>
    </submittedName>
</protein>
<proteinExistence type="predicted"/>
<keyword evidence="1" id="KW-1133">Transmembrane helix</keyword>
<evidence type="ECO:0000313" key="2">
    <source>
        <dbReference type="EMBL" id="CAI0444208.1"/>
    </source>
</evidence>
<feature type="non-terminal residue" evidence="2">
    <location>
        <position position="62"/>
    </location>
</feature>
<keyword evidence="1" id="KW-0812">Transmembrane</keyword>